<evidence type="ECO:0000313" key="1">
    <source>
        <dbReference type="EMBL" id="PRY29782.1"/>
    </source>
</evidence>
<evidence type="ECO:0000313" key="2">
    <source>
        <dbReference type="Proteomes" id="UP000238375"/>
    </source>
</evidence>
<proteinExistence type="predicted"/>
<sequence length="227" mass="26365">MVTLEQGIAEHRDRVKFVGSEAVSLGVFDLGIKEMMCYLYLPVKMIDSRLVDMEPRLEVLYPLLDAAIDDYTANYGEVYERYIYVTAKRLFVTPDNIGNRPGWHCDGWGTDDINYIWTDTHPTVYNRSSFFVRKNDVDALADLESQAMPSNDYTLPVNSLVRIDSLTPHRTPTINESGMRTFVKISISRHRYNLEGNSHNYLFDYDWTLHSRREVRNMENGDFIESN</sequence>
<dbReference type="RefSeq" id="WP_106140064.1">
    <property type="nucleotide sequence ID" value="NZ_PVTE01000025.1"/>
</dbReference>
<name>A0A2T0S8Q2_9BACT</name>
<comment type="caution">
    <text evidence="1">The sequence shown here is derived from an EMBL/GenBank/DDBJ whole genome shotgun (WGS) entry which is preliminary data.</text>
</comment>
<evidence type="ECO:0008006" key="3">
    <source>
        <dbReference type="Google" id="ProtNLM"/>
    </source>
</evidence>
<dbReference type="OrthoDB" id="793848at2"/>
<reference evidence="1 2" key="1">
    <citation type="submission" date="2018-03" db="EMBL/GenBank/DDBJ databases">
        <title>Genomic Encyclopedia of Archaeal and Bacterial Type Strains, Phase II (KMG-II): from individual species to whole genera.</title>
        <authorList>
            <person name="Goeker M."/>
        </authorList>
    </citation>
    <scope>NUCLEOTIDE SEQUENCE [LARGE SCALE GENOMIC DNA]</scope>
    <source>
        <strain evidence="1 2">DSM 28354</strain>
    </source>
</reference>
<dbReference type="EMBL" id="PVTE01000025">
    <property type="protein sequence ID" value="PRY29782.1"/>
    <property type="molecule type" value="Genomic_DNA"/>
</dbReference>
<dbReference type="AlphaFoldDB" id="A0A2T0S8Q2"/>
<gene>
    <name evidence="1" type="ORF">CLV58_12544</name>
</gene>
<dbReference type="Proteomes" id="UP000238375">
    <property type="component" value="Unassembled WGS sequence"/>
</dbReference>
<organism evidence="1 2">
    <name type="scientific">Spirosoma oryzae</name>
    <dbReference type="NCBI Taxonomy" id="1469603"/>
    <lineage>
        <taxon>Bacteria</taxon>
        <taxon>Pseudomonadati</taxon>
        <taxon>Bacteroidota</taxon>
        <taxon>Cytophagia</taxon>
        <taxon>Cytophagales</taxon>
        <taxon>Cytophagaceae</taxon>
        <taxon>Spirosoma</taxon>
    </lineage>
</organism>
<keyword evidence="2" id="KW-1185">Reference proteome</keyword>
<accession>A0A2T0S8Q2</accession>
<protein>
    <recommendedName>
        <fullName evidence="3">2-oxoglutarate-Fe(II)-dependent oxygenase superfamily protein</fullName>
    </recommendedName>
</protein>